<organism evidence="2 3">
    <name type="scientific">Tagetes erecta</name>
    <name type="common">African marigold</name>
    <dbReference type="NCBI Taxonomy" id="13708"/>
    <lineage>
        <taxon>Eukaryota</taxon>
        <taxon>Viridiplantae</taxon>
        <taxon>Streptophyta</taxon>
        <taxon>Embryophyta</taxon>
        <taxon>Tracheophyta</taxon>
        <taxon>Spermatophyta</taxon>
        <taxon>Magnoliopsida</taxon>
        <taxon>eudicotyledons</taxon>
        <taxon>Gunneridae</taxon>
        <taxon>Pentapetalae</taxon>
        <taxon>asterids</taxon>
        <taxon>campanulids</taxon>
        <taxon>Asterales</taxon>
        <taxon>Asteraceae</taxon>
        <taxon>Asteroideae</taxon>
        <taxon>Heliantheae alliance</taxon>
        <taxon>Tageteae</taxon>
        <taxon>Tagetes</taxon>
    </lineage>
</organism>
<keyword evidence="3" id="KW-1185">Reference proteome</keyword>
<evidence type="ECO:0000313" key="3">
    <source>
        <dbReference type="Proteomes" id="UP001229421"/>
    </source>
</evidence>
<accession>A0AAD8LJN2</accession>
<dbReference type="EMBL" id="JAUHHV010000001">
    <property type="protein sequence ID" value="KAK1439572.1"/>
    <property type="molecule type" value="Genomic_DNA"/>
</dbReference>
<comment type="caution">
    <text evidence="2">The sequence shown here is derived from an EMBL/GenBank/DDBJ whole genome shotgun (WGS) entry which is preliminary data.</text>
</comment>
<evidence type="ECO:0000313" key="2">
    <source>
        <dbReference type="EMBL" id="KAK1439572.1"/>
    </source>
</evidence>
<evidence type="ECO:0000256" key="1">
    <source>
        <dbReference type="SAM" id="MobiDB-lite"/>
    </source>
</evidence>
<reference evidence="2" key="1">
    <citation type="journal article" date="2023" name="bioRxiv">
        <title>Improved chromosome-level genome assembly for marigold (Tagetes erecta).</title>
        <authorList>
            <person name="Jiang F."/>
            <person name="Yuan L."/>
            <person name="Wang S."/>
            <person name="Wang H."/>
            <person name="Xu D."/>
            <person name="Wang A."/>
            <person name="Fan W."/>
        </authorList>
    </citation>
    <scope>NUCLEOTIDE SEQUENCE</scope>
    <source>
        <strain evidence="2">WSJ</strain>
        <tissue evidence="2">Leaf</tissue>
    </source>
</reference>
<dbReference type="Proteomes" id="UP001229421">
    <property type="component" value="Unassembled WGS sequence"/>
</dbReference>
<name>A0AAD8LJN2_TARER</name>
<feature type="compositionally biased region" description="Basic and acidic residues" evidence="1">
    <location>
        <begin position="48"/>
        <end position="72"/>
    </location>
</feature>
<proteinExistence type="predicted"/>
<feature type="region of interest" description="Disordered" evidence="1">
    <location>
        <begin position="46"/>
        <end position="75"/>
    </location>
</feature>
<gene>
    <name evidence="2" type="ORF">QVD17_05392</name>
</gene>
<protein>
    <submittedName>
        <fullName evidence="2">Uncharacterized protein</fullName>
    </submittedName>
</protein>
<sequence>MVGHHLAEGEDVSGGVREEGVVWRGGRKGRSLAKCKARGRGFTVRGRGCGEKGGDEEKGGPHRRRRGEDEIPPRLPRFIRSIRPP</sequence>
<dbReference type="AlphaFoldDB" id="A0AAD8LJN2"/>